<feature type="domain" description="Mab-21-like nucleotidyltransferase" evidence="9">
    <location>
        <begin position="164"/>
        <end position="297"/>
    </location>
</feature>
<dbReference type="AlphaFoldDB" id="C3YLL7"/>
<evidence type="ECO:0000256" key="2">
    <source>
        <dbReference type="ARBA" id="ARBA00008307"/>
    </source>
</evidence>
<evidence type="ECO:0000256" key="8">
    <source>
        <dbReference type="ARBA" id="ARBA00022842"/>
    </source>
</evidence>
<dbReference type="SMART" id="SM01265">
    <property type="entry name" value="Mab-21"/>
    <property type="match status" value="1"/>
</dbReference>
<dbReference type="Pfam" id="PF20266">
    <property type="entry name" value="Mab-21_C"/>
    <property type="match status" value="1"/>
</dbReference>
<accession>C3YLL7</accession>
<dbReference type="eggNOG" id="KOG3963">
    <property type="taxonomic scope" value="Eukaryota"/>
</dbReference>
<evidence type="ECO:0000256" key="4">
    <source>
        <dbReference type="ARBA" id="ARBA00022695"/>
    </source>
</evidence>
<dbReference type="Pfam" id="PF03281">
    <property type="entry name" value="Mab-21"/>
    <property type="match status" value="1"/>
</dbReference>
<dbReference type="EMBL" id="GG666528">
    <property type="protein sequence ID" value="EEN58786.1"/>
    <property type="molecule type" value="Genomic_DNA"/>
</dbReference>
<organism>
    <name type="scientific">Branchiostoma floridae</name>
    <name type="common">Florida lancelet</name>
    <name type="synonym">Amphioxus</name>
    <dbReference type="NCBI Taxonomy" id="7739"/>
    <lineage>
        <taxon>Eukaryota</taxon>
        <taxon>Metazoa</taxon>
        <taxon>Chordata</taxon>
        <taxon>Cephalochordata</taxon>
        <taxon>Leptocardii</taxon>
        <taxon>Amphioxiformes</taxon>
        <taxon>Branchiostomatidae</taxon>
        <taxon>Branchiostoma</taxon>
    </lineage>
</organism>
<gene>
    <name evidence="11" type="ORF">BRAFLDRAFT_93720</name>
</gene>
<dbReference type="InterPro" id="IPR046903">
    <property type="entry name" value="Mab-21-like_nuc_Trfase"/>
</dbReference>
<keyword evidence="5" id="KW-0479">Metal-binding</keyword>
<dbReference type="Gene3D" id="3.30.460.90">
    <property type="match status" value="1"/>
</dbReference>
<comment type="similarity">
    <text evidence="2">Belongs to the mab-21 family.</text>
</comment>
<dbReference type="PANTHER" id="PTHR10656">
    <property type="entry name" value="CELL FATE DETERMINING PROTEIN MAB21-RELATED"/>
    <property type="match status" value="1"/>
</dbReference>
<keyword evidence="7" id="KW-0067">ATP-binding</keyword>
<keyword evidence="4" id="KW-0548">Nucleotidyltransferase</keyword>
<evidence type="ECO:0000259" key="10">
    <source>
        <dbReference type="Pfam" id="PF20266"/>
    </source>
</evidence>
<evidence type="ECO:0000256" key="6">
    <source>
        <dbReference type="ARBA" id="ARBA00022741"/>
    </source>
</evidence>
<dbReference type="PANTHER" id="PTHR10656:SF42">
    <property type="entry name" value="CYCLIC GMP-AMP SYNTHASE-LIKE PROTEIN-RELATED"/>
    <property type="match status" value="1"/>
</dbReference>
<name>C3YLL7_BRAFL</name>
<keyword evidence="8" id="KW-0460">Magnesium</keyword>
<keyword evidence="3" id="KW-0808">Transferase</keyword>
<dbReference type="InterPro" id="IPR046906">
    <property type="entry name" value="Mab-21_HhH/H2TH-like"/>
</dbReference>
<protein>
    <submittedName>
        <fullName evidence="11">Uncharacterized protein</fullName>
    </submittedName>
</protein>
<evidence type="ECO:0000313" key="11">
    <source>
        <dbReference type="EMBL" id="EEN58786.1"/>
    </source>
</evidence>
<reference evidence="11" key="1">
    <citation type="journal article" date="2008" name="Nature">
        <title>The amphioxus genome and the evolution of the chordate karyotype.</title>
        <authorList>
            <consortium name="US DOE Joint Genome Institute (JGI-PGF)"/>
            <person name="Putnam N.H."/>
            <person name="Butts T."/>
            <person name="Ferrier D.E.K."/>
            <person name="Furlong R.F."/>
            <person name="Hellsten U."/>
            <person name="Kawashima T."/>
            <person name="Robinson-Rechavi M."/>
            <person name="Shoguchi E."/>
            <person name="Terry A."/>
            <person name="Yu J.-K."/>
            <person name="Benito-Gutierrez E.L."/>
            <person name="Dubchak I."/>
            <person name="Garcia-Fernandez J."/>
            <person name="Gibson-Brown J.J."/>
            <person name="Grigoriev I.V."/>
            <person name="Horton A.C."/>
            <person name="de Jong P.J."/>
            <person name="Jurka J."/>
            <person name="Kapitonov V.V."/>
            <person name="Kohara Y."/>
            <person name="Kuroki Y."/>
            <person name="Lindquist E."/>
            <person name="Lucas S."/>
            <person name="Osoegawa K."/>
            <person name="Pennacchio L.A."/>
            <person name="Salamov A.A."/>
            <person name="Satou Y."/>
            <person name="Sauka-Spengler T."/>
            <person name="Schmutz J."/>
            <person name="Shin-I T."/>
            <person name="Toyoda A."/>
            <person name="Bronner-Fraser M."/>
            <person name="Fujiyama A."/>
            <person name="Holland L.Z."/>
            <person name="Holland P.W.H."/>
            <person name="Satoh N."/>
            <person name="Rokhsar D.S."/>
        </authorList>
    </citation>
    <scope>NUCLEOTIDE SEQUENCE [LARGE SCALE GENOMIC DNA]</scope>
    <source>
        <strain evidence="11">S238N-H82</strain>
        <tissue evidence="11">Testes</tissue>
    </source>
</reference>
<feature type="domain" description="Mab-21-like HhH/H2TH-like" evidence="10">
    <location>
        <begin position="306"/>
        <end position="393"/>
    </location>
</feature>
<sequence length="414" mass="47733">MEGLHSLFGLVSILWKRQTGTLDDKNSYGDQRYHEYRVRFDAEQERHAKQSVALRRYKGPSQRFEDLPLHGQLADQLVLIKGGTMVHVGQVKSIAAPASFQHLPLAEQLEMYHDKIKLGAEETKHAVELVSIFIGAIADDVIAEIDRDKPPGTKPSRIECTGSMYEGTKVGEPDEFDVMIVTDGSRDIESEEMTPGYARLRVSQQHFTGHRFSQSLDQYQNINPRKMLDWFYGLVQKGVNKLNIKEKNGLSIDVDIVFSIQLDQQTYYVAKPPDWSLACDPAMLWRQSFSVNETSMIARIDGDNECRRACLRILKSIFRVEPGLGDFTSFHLKTVVLRMCQEEDQWQSSKMGERFMDLLRRIDSCLRDRRLPHFYLPELNLLDGIPQLATYRMRGRILRLIDNKHERNRVLYAP</sequence>
<evidence type="ECO:0000259" key="9">
    <source>
        <dbReference type="Pfam" id="PF03281"/>
    </source>
</evidence>
<dbReference type="GO" id="GO:0005524">
    <property type="term" value="F:ATP binding"/>
    <property type="evidence" value="ECO:0007669"/>
    <property type="project" value="UniProtKB-KW"/>
</dbReference>
<evidence type="ECO:0000256" key="3">
    <source>
        <dbReference type="ARBA" id="ARBA00022679"/>
    </source>
</evidence>
<dbReference type="GO" id="GO:0016779">
    <property type="term" value="F:nucleotidyltransferase activity"/>
    <property type="evidence" value="ECO:0007669"/>
    <property type="project" value="UniProtKB-KW"/>
</dbReference>
<dbReference type="InterPro" id="IPR024810">
    <property type="entry name" value="MAB21L/cGLR"/>
</dbReference>
<keyword evidence="6" id="KW-0547">Nucleotide-binding</keyword>
<evidence type="ECO:0000256" key="5">
    <source>
        <dbReference type="ARBA" id="ARBA00022723"/>
    </source>
</evidence>
<dbReference type="Gene3D" id="1.10.1410.40">
    <property type="match status" value="1"/>
</dbReference>
<evidence type="ECO:0000256" key="1">
    <source>
        <dbReference type="ARBA" id="ARBA00001946"/>
    </source>
</evidence>
<comment type="cofactor">
    <cofactor evidence="1">
        <name>Mg(2+)</name>
        <dbReference type="ChEBI" id="CHEBI:18420"/>
    </cofactor>
</comment>
<dbReference type="GO" id="GO:0046872">
    <property type="term" value="F:metal ion binding"/>
    <property type="evidence" value="ECO:0007669"/>
    <property type="project" value="UniProtKB-KW"/>
</dbReference>
<evidence type="ECO:0000256" key="7">
    <source>
        <dbReference type="ARBA" id="ARBA00022840"/>
    </source>
</evidence>
<dbReference type="InParanoid" id="C3YLL7"/>
<proteinExistence type="inferred from homology"/>